<keyword evidence="3" id="KW-0804">Transcription</keyword>
<name>A0ABP8J590_9BACT</name>
<dbReference type="SUPFAM" id="SSF46894">
    <property type="entry name" value="C-terminal effector domain of the bipartite response regulators"/>
    <property type="match status" value="1"/>
</dbReference>
<dbReference type="Gene3D" id="1.10.10.10">
    <property type="entry name" value="Winged helix-like DNA-binding domain superfamily/Winged helix DNA-binding domain"/>
    <property type="match status" value="1"/>
</dbReference>
<evidence type="ECO:0000256" key="1">
    <source>
        <dbReference type="ARBA" id="ARBA00023015"/>
    </source>
</evidence>
<comment type="caution">
    <text evidence="5">The sequence shown here is derived from an EMBL/GenBank/DDBJ whole genome shotgun (WGS) entry which is preliminary data.</text>
</comment>
<dbReference type="PROSITE" id="PS50043">
    <property type="entry name" value="HTH_LUXR_2"/>
    <property type="match status" value="1"/>
</dbReference>
<proteinExistence type="predicted"/>
<evidence type="ECO:0000313" key="6">
    <source>
        <dbReference type="Proteomes" id="UP001500454"/>
    </source>
</evidence>
<gene>
    <name evidence="5" type="ORF">GCM10023186_27790</name>
</gene>
<keyword evidence="1" id="KW-0805">Transcription regulation</keyword>
<evidence type="ECO:0000313" key="5">
    <source>
        <dbReference type="EMBL" id="GAA4384878.1"/>
    </source>
</evidence>
<dbReference type="PRINTS" id="PR00038">
    <property type="entry name" value="HTHLUXR"/>
</dbReference>
<dbReference type="CDD" id="cd06170">
    <property type="entry name" value="LuxR_C_like"/>
    <property type="match status" value="1"/>
</dbReference>
<dbReference type="Pfam" id="PF00196">
    <property type="entry name" value="GerE"/>
    <property type="match status" value="1"/>
</dbReference>
<sequence>MVSRKAPRLPTAPPTHYMPEQERVQAKIAQIAATAEEYPGVVIIHNIRTASVVYMSQRGMALLCTSMEELRALGPDYHLRFFNPEESIEYVPKIMGLLAQNSLDQITSFFQQVRTTESPDWSLYQTSMRLLLHGDDGLPLLFICFACPVDAASAISIKVQRLLEENRFLRKHYHQFEQLTRREREVLRLLALGHSAPEIADVLGISVQTAETHRRNLRHKLNADSGFELGQYARAFDLI</sequence>
<dbReference type="InterPro" id="IPR016032">
    <property type="entry name" value="Sig_transdc_resp-reg_C-effctor"/>
</dbReference>
<dbReference type="SMART" id="SM00421">
    <property type="entry name" value="HTH_LUXR"/>
    <property type="match status" value="1"/>
</dbReference>
<accession>A0ABP8J590</accession>
<dbReference type="InterPro" id="IPR036388">
    <property type="entry name" value="WH-like_DNA-bd_sf"/>
</dbReference>
<feature type="domain" description="HTH luxR-type" evidence="4">
    <location>
        <begin position="172"/>
        <end position="237"/>
    </location>
</feature>
<dbReference type="InterPro" id="IPR000792">
    <property type="entry name" value="Tscrpt_reg_LuxR_C"/>
</dbReference>
<evidence type="ECO:0000259" key="4">
    <source>
        <dbReference type="PROSITE" id="PS50043"/>
    </source>
</evidence>
<dbReference type="PANTHER" id="PTHR44688">
    <property type="entry name" value="DNA-BINDING TRANSCRIPTIONAL ACTIVATOR DEVR_DOSR"/>
    <property type="match status" value="1"/>
</dbReference>
<evidence type="ECO:0000256" key="3">
    <source>
        <dbReference type="ARBA" id="ARBA00023163"/>
    </source>
</evidence>
<dbReference type="Proteomes" id="UP001500454">
    <property type="component" value="Unassembled WGS sequence"/>
</dbReference>
<organism evidence="5 6">
    <name type="scientific">Hymenobacter koreensis</name>
    <dbReference type="NCBI Taxonomy" id="1084523"/>
    <lineage>
        <taxon>Bacteria</taxon>
        <taxon>Pseudomonadati</taxon>
        <taxon>Bacteroidota</taxon>
        <taxon>Cytophagia</taxon>
        <taxon>Cytophagales</taxon>
        <taxon>Hymenobacteraceae</taxon>
        <taxon>Hymenobacter</taxon>
    </lineage>
</organism>
<keyword evidence="6" id="KW-1185">Reference proteome</keyword>
<reference evidence="6" key="1">
    <citation type="journal article" date="2019" name="Int. J. Syst. Evol. Microbiol.">
        <title>The Global Catalogue of Microorganisms (GCM) 10K type strain sequencing project: providing services to taxonomists for standard genome sequencing and annotation.</title>
        <authorList>
            <consortium name="The Broad Institute Genomics Platform"/>
            <consortium name="The Broad Institute Genome Sequencing Center for Infectious Disease"/>
            <person name="Wu L."/>
            <person name="Ma J."/>
        </authorList>
    </citation>
    <scope>NUCLEOTIDE SEQUENCE [LARGE SCALE GENOMIC DNA]</scope>
    <source>
        <strain evidence="6">JCM 17924</strain>
    </source>
</reference>
<protein>
    <recommendedName>
        <fullName evidence="4">HTH luxR-type domain-containing protein</fullName>
    </recommendedName>
</protein>
<dbReference type="EMBL" id="BAABHA010000008">
    <property type="protein sequence ID" value="GAA4384878.1"/>
    <property type="molecule type" value="Genomic_DNA"/>
</dbReference>
<keyword evidence="2" id="KW-0238">DNA-binding</keyword>
<dbReference type="PANTHER" id="PTHR44688:SF16">
    <property type="entry name" value="DNA-BINDING TRANSCRIPTIONAL ACTIVATOR DEVR_DOSR"/>
    <property type="match status" value="1"/>
</dbReference>
<evidence type="ECO:0000256" key="2">
    <source>
        <dbReference type="ARBA" id="ARBA00023125"/>
    </source>
</evidence>